<evidence type="ECO:0000313" key="5">
    <source>
        <dbReference type="EMBL" id="PSV78401.1"/>
    </source>
</evidence>
<feature type="transmembrane region" description="Helical" evidence="4">
    <location>
        <begin position="144"/>
        <end position="163"/>
    </location>
</feature>
<dbReference type="PANTHER" id="PTHR23526:SF2">
    <property type="entry name" value="MAJOR FACILITATOR SUPERFAMILY (MFS) PROFILE DOMAIN-CONTAINING PROTEIN"/>
    <property type="match status" value="1"/>
</dbReference>
<feature type="transmembrane region" description="Helical" evidence="4">
    <location>
        <begin position="274"/>
        <end position="292"/>
    </location>
</feature>
<name>A0ABX5GB73_PHOLE</name>
<evidence type="ECO:0000256" key="4">
    <source>
        <dbReference type="SAM" id="Phobius"/>
    </source>
</evidence>
<proteinExistence type="predicted"/>
<protein>
    <submittedName>
        <fullName evidence="5">MFS transporter</fullName>
    </submittedName>
</protein>
<dbReference type="RefSeq" id="WP_080892231.1">
    <property type="nucleotide sequence ID" value="NZ_CP131599.1"/>
</dbReference>
<dbReference type="EMBL" id="PYOI01000042">
    <property type="protein sequence ID" value="PSV78401.1"/>
    <property type="molecule type" value="Genomic_DNA"/>
</dbReference>
<gene>
    <name evidence="5" type="ORF">CTM94_18995</name>
</gene>
<reference evidence="5 6" key="1">
    <citation type="submission" date="2018-01" db="EMBL/GenBank/DDBJ databases">
        <title>Whole genome sequencing of Histamine producing bacteria.</title>
        <authorList>
            <person name="Butler K."/>
        </authorList>
    </citation>
    <scope>NUCLEOTIDE SEQUENCE [LARGE SCALE GENOMIC DNA]</scope>
    <source>
        <strain evidence="5 6">ATCC 25521</strain>
    </source>
</reference>
<dbReference type="SUPFAM" id="SSF103473">
    <property type="entry name" value="MFS general substrate transporter"/>
    <property type="match status" value="1"/>
</dbReference>
<feature type="transmembrane region" description="Helical" evidence="4">
    <location>
        <begin position="360"/>
        <end position="379"/>
    </location>
</feature>
<keyword evidence="1 4" id="KW-0812">Transmembrane</keyword>
<organism evidence="5 6">
    <name type="scientific">Photobacterium leiognathi</name>
    <dbReference type="NCBI Taxonomy" id="553611"/>
    <lineage>
        <taxon>Bacteria</taxon>
        <taxon>Pseudomonadati</taxon>
        <taxon>Pseudomonadota</taxon>
        <taxon>Gammaproteobacteria</taxon>
        <taxon>Vibrionales</taxon>
        <taxon>Vibrionaceae</taxon>
        <taxon>Photobacterium</taxon>
    </lineage>
</organism>
<evidence type="ECO:0000256" key="1">
    <source>
        <dbReference type="ARBA" id="ARBA00022692"/>
    </source>
</evidence>
<comment type="caution">
    <text evidence="5">The sequence shown here is derived from an EMBL/GenBank/DDBJ whole genome shotgun (WGS) entry which is preliminary data.</text>
</comment>
<dbReference type="InterPro" id="IPR052528">
    <property type="entry name" value="Sugar_transport-like"/>
</dbReference>
<dbReference type="Proteomes" id="UP000241566">
    <property type="component" value="Unassembled WGS sequence"/>
</dbReference>
<feature type="transmembrane region" description="Helical" evidence="4">
    <location>
        <begin position="298"/>
        <end position="319"/>
    </location>
</feature>
<feature type="transmembrane region" description="Helical" evidence="4">
    <location>
        <begin position="331"/>
        <end position="354"/>
    </location>
</feature>
<dbReference type="Pfam" id="PF07690">
    <property type="entry name" value="MFS_1"/>
    <property type="match status" value="1"/>
</dbReference>
<feature type="transmembrane region" description="Helical" evidence="4">
    <location>
        <begin position="12"/>
        <end position="31"/>
    </location>
</feature>
<dbReference type="Gene3D" id="1.20.1250.20">
    <property type="entry name" value="MFS general substrate transporter like domains"/>
    <property type="match status" value="2"/>
</dbReference>
<sequence>MNAWRHHLFSRSPISMLIIIGIASVIANTGWRVVMNNFAVDTVGMTGANIGVLQSIREIPGLLSFTVMFLLMLMSEQRVAILSLCLLGIGVAITGYLPSIYGFYFTTVLMSIGFHYLEAVNRSLSTQVLETESFGQSMGMIREASSFIGLATFIAIILAIQFFDASAKTIFFFCGLTCAALAVYLLSFAHFKEHKVEQKNNIILRKEYSVYYLLTFLGGARRQIFVAFAGLLMVQKFHYSITMMAVLFMISSLATTLTVASIGRFIDRIGEKRALMIEYVALAVVFTSYAFVENHYLAGGLYILDSILFSFTIALATYFKKTIRSDEIASSSSVSFTINHIAAVFLPFLLGLLWVSNYQIVFFCGAIISCMSLMVAFTIKSEPLNSQTIKQV</sequence>
<dbReference type="InterPro" id="IPR036259">
    <property type="entry name" value="MFS_trans_sf"/>
</dbReference>
<dbReference type="InterPro" id="IPR011701">
    <property type="entry name" value="MFS"/>
</dbReference>
<evidence type="ECO:0000256" key="2">
    <source>
        <dbReference type="ARBA" id="ARBA00022989"/>
    </source>
</evidence>
<feature type="transmembrane region" description="Helical" evidence="4">
    <location>
        <begin position="239"/>
        <end position="262"/>
    </location>
</feature>
<feature type="transmembrane region" description="Helical" evidence="4">
    <location>
        <begin position="103"/>
        <end position="124"/>
    </location>
</feature>
<dbReference type="PANTHER" id="PTHR23526">
    <property type="entry name" value="INTEGRAL MEMBRANE TRANSPORT PROTEIN-RELATED"/>
    <property type="match status" value="1"/>
</dbReference>
<feature type="transmembrane region" description="Helical" evidence="4">
    <location>
        <begin position="79"/>
        <end position="97"/>
    </location>
</feature>
<feature type="transmembrane region" description="Helical" evidence="4">
    <location>
        <begin position="51"/>
        <end position="72"/>
    </location>
</feature>
<accession>A0ABX5GB73</accession>
<feature type="transmembrane region" description="Helical" evidence="4">
    <location>
        <begin position="210"/>
        <end position="233"/>
    </location>
</feature>
<keyword evidence="2 4" id="KW-1133">Transmembrane helix</keyword>
<feature type="transmembrane region" description="Helical" evidence="4">
    <location>
        <begin position="169"/>
        <end position="189"/>
    </location>
</feature>
<evidence type="ECO:0000256" key="3">
    <source>
        <dbReference type="ARBA" id="ARBA00023136"/>
    </source>
</evidence>
<keyword evidence="6" id="KW-1185">Reference proteome</keyword>
<keyword evidence="3 4" id="KW-0472">Membrane</keyword>
<evidence type="ECO:0000313" key="6">
    <source>
        <dbReference type="Proteomes" id="UP000241566"/>
    </source>
</evidence>